<reference evidence="1" key="2">
    <citation type="submission" date="2022-01" db="EMBL/GenBank/DDBJ databases">
        <authorList>
            <person name="Yamashiro T."/>
            <person name="Shiraishi A."/>
            <person name="Satake H."/>
            <person name="Nakayama K."/>
        </authorList>
    </citation>
    <scope>NUCLEOTIDE SEQUENCE</scope>
</reference>
<name>A0ABQ5E867_9ASTR</name>
<keyword evidence="2" id="KW-1185">Reference proteome</keyword>
<sequence>MPNSILVLVPEIVTKWLAMGKYAQWQSCFMRYVDTKPNGVETFSNISPENKAHYDAEKEAIHLLLTRTGDEIYSNVDACKTAHDIWIAIERLQQGESLNKQDVKTSLFQEFGRFTSRDRESIKSYYSRYFVRNGGNQRAKGLHLSTRKRCCVRTSWSSVPITAVQANWPENTYEEIDEQELEAH</sequence>
<gene>
    <name evidence="1" type="ORF">Tco_0955761</name>
</gene>
<proteinExistence type="predicted"/>
<accession>A0ABQ5E867</accession>
<evidence type="ECO:0000313" key="2">
    <source>
        <dbReference type="Proteomes" id="UP001151760"/>
    </source>
</evidence>
<dbReference type="Proteomes" id="UP001151760">
    <property type="component" value="Unassembled WGS sequence"/>
</dbReference>
<reference evidence="1" key="1">
    <citation type="journal article" date="2022" name="Int. J. Mol. Sci.">
        <title>Draft Genome of Tanacetum Coccineum: Genomic Comparison of Closely Related Tanacetum-Family Plants.</title>
        <authorList>
            <person name="Yamashiro T."/>
            <person name="Shiraishi A."/>
            <person name="Nakayama K."/>
            <person name="Satake H."/>
        </authorList>
    </citation>
    <scope>NUCLEOTIDE SEQUENCE</scope>
</reference>
<evidence type="ECO:0000313" key="1">
    <source>
        <dbReference type="EMBL" id="GJT47046.1"/>
    </source>
</evidence>
<organism evidence="1 2">
    <name type="scientific">Tanacetum coccineum</name>
    <dbReference type="NCBI Taxonomy" id="301880"/>
    <lineage>
        <taxon>Eukaryota</taxon>
        <taxon>Viridiplantae</taxon>
        <taxon>Streptophyta</taxon>
        <taxon>Embryophyta</taxon>
        <taxon>Tracheophyta</taxon>
        <taxon>Spermatophyta</taxon>
        <taxon>Magnoliopsida</taxon>
        <taxon>eudicotyledons</taxon>
        <taxon>Gunneridae</taxon>
        <taxon>Pentapetalae</taxon>
        <taxon>asterids</taxon>
        <taxon>campanulids</taxon>
        <taxon>Asterales</taxon>
        <taxon>Asteraceae</taxon>
        <taxon>Asteroideae</taxon>
        <taxon>Anthemideae</taxon>
        <taxon>Anthemidinae</taxon>
        <taxon>Tanacetum</taxon>
    </lineage>
</organism>
<protein>
    <submittedName>
        <fullName evidence="1">Uncharacterized protein</fullName>
    </submittedName>
</protein>
<comment type="caution">
    <text evidence="1">The sequence shown here is derived from an EMBL/GenBank/DDBJ whole genome shotgun (WGS) entry which is preliminary data.</text>
</comment>
<dbReference type="EMBL" id="BQNB010016035">
    <property type="protein sequence ID" value="GJT47046.1"/>
    <property type="molecule type" value="Genomic_DNA"/>
</dbReference>